<proteinExistence type="predicted"/>
<dbReference type="EC" id="2.7.13.3" evidence="3"/>
<evidence type="ECO:0000256" key="15">
    <source>
        <dbReference type="PROSITE-ProRule" id="PRU00169"/>
    </source>
</evidence>
<protein>
    <recommendedName>
        <fullName evidence="3">histidine kinase</fullName>
        <ecNumber evidence="3">2.7.13.3</ecNumber>
    </recommendedName>
</protein>
<organism evidence="22 23">
    <name type="scientific">Sessilibacter corallicola</name>
    <dbReference type="NCBI Taxonomy" id="2904075"/>
    <lineage>
        <taxon>Bacteria</taxon>
        <taxon>Pseudomonadati</taxon>
        <taxon>Pseudomonadota</taxon>
        <taxon>Gammaproteobacteria</taxon>
        <taxon>Cellvibrionales</taxon>
        <taxon>Cellvibrionaceae</taxon>
        <taxon>Sessilibacter</taxon>
    </lineage>
</organism>
<keyword evidence="7 17" id="KW-0812">Transmembrane</keyword>
<dbReference type="SMART" id="SM00388">
    <property type="entry name" value="HisKA"/>
    <property type="match status" value="1"/>
</dbReference>
<reference evidence="22 23" key="1">
    <citation type="submission" date="2024-04" db="EMBL/GenBank/DDBJ databases">
        <title>Draft genome sequence of Sessilibacter corallicola NBRC 116591.</title>
        <authorList>
            <person name="Miyakawa T."/>
            <person name="Kusuya Y."/>
            <person name="Miura T."/>
        </authorList>
    </citation>
    <scope>NUCLEOTIDE SEQUENCE [LARGE SCALE GENOMIC DNA]</scope>
    <source>
        <strain evidence="22 23">KU-00831-HH</strain>
    </source>
</reference>
<dbReference type="PROSITE" id="PS50885">
    <property type="entry name" value="HAMP"/>
    <property type="match status" value="1"/>
</dbReference>
<evidence type="ECO:0000259" key="19">
    <source>
        <dbReference type="PROSITE" id="PS50110"/>
    </source>
</evidence>
<sequence length="975" mass="108904">MYFRQVQHLLRKLTLIPIFITALVLGIALATFYYFETNKTSREQLKNLASIAAELSSPYLDNNLQQSLQRSLSAIIQHEQVRSVRLLNTERNIVAHLGPRYIRKYPVDNWLNNTVEFSMIESDTLRIAHPVFSQNQGEIIGWIDIAFDTNQSKYLYIEMILAILAICFISPAIIALFLQDRVGRLKPELQEIEQSVHSIIQGDYSHRIDANPDSSLAPMIEDINAIADSVTNAQADLKQNIEHSLAELQETMETIEIQNIELDIARKKALEASEVKSEFLANASHEFRTPLNGIIGFTQLLLKGDTSEIQQEYLRTIESSAQGLLTIINDILDISHIEAGTVKLDFIPMQLDSVIEETLQILAPTAFDNLRELHYQIDPKLPKDVVSDPLRIKQILTNLLNGAIEFSSQKDISVCISTDQETNVKNLATNTQNYLFEITGFDSALNLDTETALRAFANLDSGSSRNTAENGLGLAISKGLIKALGGTMGYRENTSNPSLWFSIPLTEGQSKNTDTKKALSGISILACSENPSMLAQLKSHLSAWKVNVTESKNLDSILNRLQKLKDQNRVQQLLIIDVPVEENNHTATSFLDQITYQVNNDFRCKTILITTPAKQRELTEAQVNRAVTYCNKPVVHERLYKTICNHLNITKHITSKAPVSEFLLSGRKLKILAVDDNPANLMLVREFLSNLGIDVTTANTGQDAIKACENKRFDMIFMDIQMPDIDGIAATKVIRENQPAGLRTPIVALTAHAVNDRKSELLLAGLDDYLSKPITQEQLSHVIQRWCQGVQKSTAANKVAQQSQELLNPKADDDIIPVEVTTIASSTINHNDQALDEINLESPTKPSNAAPAISEQKIAKPVDIQQCIQLSNKNVRLAKEMLTLLLTSLPDSLKTIKKSVDNNDMEKLEDVVHKLRGGSSYTGVPKLAKASTELDKLLFKKEYHRISPSLASTTEAIEELISWHNEYDLDGLFFD</sequence>
<dbReference type="SMART" id="SM00387">
    <property type="entry name" value="HATPase_c"/>
    <property type="match status" value="1"/>
</dbReference>
<feature type="modified residue" description="Phosphohistidine" evidence="14">
    <location>
        <position position="913"/>
    </location>
</feature>
<keyword evidence="13 17" id="KW-0472">Membrane</keyword>
<dbReference type="SUPFAM" id="SSF47226">
    <property type="entry name" value="Histidine-containing phosphotransfer domain, HPT domain"/>
    <property type="match status" value="1"/>
</dbReference>
<feature type="coiled-coil region" evidence="16">
    <location>
        <begin position="238"/>
        <end position="268"/>
    </location>
</feature>
<dbReference type="Gene3D" id="3.30.565.10">
    <property type="entry name" value="Histidine kinase-like ATPase, C-terminal domain"/>
    <property type="match status" value="1"/>
</dbReference>
<evidence type="ECO:0000256" key="4">
    <source>
        <dbReference type="ARBA" id="ARBA00022475"/>
    </source>
</evidence>
<dbReference type="SUPFAM" id="SSF52172">
    <property type="entry name" value="CheY-like"/>
    <property type="match status" value="2"/>
</dbReference>
<evidence type="ECO:0000256" key="6">
    <source>
        <dbReference type="ARBA" id="ARBA00022679"/>
    </source>
</evidence>
<keyword evidence="9" id="KW-0418">Kinase</keyword>
<keyword evidence="5 15" id="KW-0597">Phosphoprotein</keyword>
<evidence type="ECO:0000256" key="9">
    <source>
        <dbReference type="ARBA" id="ARBA00022777"/>
    </source>
</evidence>
<feature type="domain" description="HPt" evidence="21">
    <location>
        <begin position="874"/>
        <end position="967"/>
    </location>
</feature>
<evidence type="ECO:0000259" key="18">
    <source>
        <dbReference type="PROSITE" id="PS50109"/>
    </source>
</evidence>
<evidence type="ECO:0000259" key="21">
    <source>
        <dbReference type="PROSITE" id="PS50894"/>
    </source>
</evidence>
<evidence type="ECO:0000313" key="22">
    <source>
        <dbReference type="EMBL" id="GAA6166431.1"/>
    </source>
</evidence>
<dbReference type="PROSITE" id="PS50110">
    <property type="entry name" value="RESPONSE_REGULATORY"/>
    <property type="match status" value="2"/>
</dbReference>
<dbReference type="InterPro" id="IPR001789">
    <property type="entry name" value="Sig_transdc_resp-reg_receiver"/>
</dbReference>
<dbReference type="InterPro" id="IPR005467">
    <property type="entry name" value="His_kinase_dom"/>
</dbReference>
<dbReference type="InterPro" id="IPR003594">
    <property type="entry name" value="HATPase_dom"/>
</dbReference>
<evidence type="ECO:0000256" key="8">
    <source>
        <dbReference type="ARBA" id="ARBA00022741"/>
    </source>
</evidence>
<keyword evidence="8" id="KW-0547">Nucleotide-binding</keyword>
<dbReference type="Proteomes" id="UP001465153">
    <property type="component" value="Unassembled WGS sequence"/>
</dbReference>
<evidence type="ECO:0000256" key="17">
    <source>
        <dbReference type="SAM" id="Phobius"/>
    </source>
</evidence>
<dbReference type="Pfam" id="PF01627">
    <property type="entry name" value="Hpt"/>
    <property type="match status" value="1"/>
</dbReference>
<dbReference type="GO" id="GO:0005524">
    <property type="term" value="F:ATP binding"/>
    <property type="evidence" value="ECO:0007669"/>
    <property type="project" value="UniProtKB-KW"/>
</dbReference>
<keyword evidence="10 22" id="KW-0067">ATP-binding</keyword>
<evidence type="ECO:0000256" key="5">
    <source>
        <dbReference type="ARBA" id="ARBA00022553"/>
    </source>
</evidence>
<evidence type="ECO:0000256" key="11">
    <source>
        <dbReference type="ARBA" id="ARBA00022989"/>
    </source>
</evidence>
<feature type="transmembrane region" description="Helical" evidence="17">
    <location>
        <begin position="155"/>
        <end position="178"/>
    </location>
</feature>
<dbReference type="InterPro" id="IPR003660">
    <property type="entry name" value="HAMP_dom"/>
</dbReference>
<evidence type="ECO:0000259" key="20">
    <source>
        <dbReference type="PROSITE" id="PS50885"/>
    </source>
</evidence>
<dbReference type="SUPFAM" id="SSF47384">
    <property type="entry name" value="Homodimeric domain of signal transducing histidine kinase"/>
    <property type="match status" value="1"/>
</dbReference>
<evidence type="ECO:0000256" key="12">
    <source>
        <dbReference type="ARBA" id="ARBA00023012"/>
    </source>
</evidence>
<dbReference type="Pfam" id="PF02518">
    <property type="entry name" value="HATPase_c"/>
    <property type="match status" value="1"/>
</dbReference>
<feature type="domain" description="Response regulatory" evidence="19">
    <location>
        <begin position="523"/>
        <end position="647"/>
    </location>
</feature>
<dbReference type="CDD" id="cd17546">
    <property type="entry name" value="REC_hyHK_CKI1_RcsC-like"/>
    <property type="match status" value="1"/>
</dbReference>
<dbReference type="RefSeq" id="WP_233086539.1">
    <property type="nucleotide sequence ID" value="NZ_BAABWN010000001.1"/>
</dbReference>
<comment type="catalytic activity">
    <reaction evidence="1">
        <text>ATP + protein L-histidine = ADP + protein N-phospho-L-histidine.</text>
        <dbReference type="EC" id="2.7.13.3"/>
    </reaction>
</comment>
<feature type="domain" description="Histidine kinase" evidence="18">
    <location>
        <begin position="282"/>
        <end position="507"/>
    </location>
</feature>
<feature type="domain" description="HAMP" evidence="20">
    <location>
        <begin position="189"/>
        <end position="235"/>
    </location>
</feature>
<dbReference type="InterPro" id="IPR036890">
    <property type="entry name" value="HATPase_C_sf"/>
</dbReference>
<feature type="domain" description="Response regulatory" evidence="19">
    <location>
        <begin position="670"/>
        <end position="787"/>
    </location>
</feature>
<dbReference type="Gene3D" id="3.40.50.2300">
    <property type="match status" value="2"/>
</dbReference>
<dbReference type="Gene3D" id="1.10.8.500">
    <property type="entry name" value="HAMP domain in histidine kinase"/>
    <property type="match status" value="1"/>
</dbReference>
<keyword evidence="11 17" id="KW-1133">Transmembrane helix</keyword>
<dbReference type="Pfam" id="PF00512">
    <property type="entry name" value="HisKA"/>
    <property type="match status" value="1"/>
</dbReference>
<evidence type="ECO:0000256" key="7">
    <source>
        <dbReference type="ARBA" id="ARBA00022692"/>
    </source>
</evidence>
<comment type="caution">
    <text evidence="22">The sequence shown here is derived from an EMBL/GenBank/DDBJ whole genome shotgun (WGS) entry which is preliminary data.</text>
</comment>
<dbReference type="InterPro" id="IPR011006">
    <property type="entry name" value="CheY-like_superfamily"/>
</dbReference>
<keyword evidence="23" id="KW-1185">Reference proteome</keyword>
<dbReference type="EMBL" id="BAABWN010000001">
    <property type="protein sequence ID" value="GAA6166431.1"/>
    <property type="molecule type" value="Genomic_DNA"/>
</dbReference>
<dbReference type="Gene3D" id="1.10.287.130">
    <property type="match status" value="1"/>
</dbReference>
<dbReference type="SMART" id="SM00448">
    <property type="entry name" value="REC"/>
    <property type="match status" value="2"/>
</dbReference>
<dbReference type="CDD" id="cd00082">
    <property type="entry name" value="HisKA"/>
    <property type="match status" value="1"/>
</dbReference>
<dbReference type="PROSITE" id="PS50894">
    <property type="entry name" value="HPT"/>
    <property type="match status" value="1"/>
</dbReference>
<dbReference type="InterPro" id="IPR003661">
    <property type="entry name" value="HisK_dim/P_dom"/>
</dbReference>
<keyword evidence="12" id="KW-0902">Two-component regulatory system</keyword>
<feature type="modified residue" description="4-aspartylphosphate" evidence="15">
    <location>
        <position position="719"/>
    </location>
</feature>
<keyword evidence="6" id="KW-0808">Transferase</keyword>
<feature type="modified residue" description="4-aspartylphosphate" evidence="15">
    <location>
        <position position="577"/>
    </location>
</feature>
<dbReference type="InterPro" id="IPR036097">
    <property type="entry name" value="HisK_dim/P_sf"/>
</dbReference>
<keyword evidence="16" id="KW-0175">Coiled coil</keyword>
<evidence type="ECO:0000256" key="2">
    <source>
        <dbReference type="ARBA" id="ARBA00004651"/>
    </source>
</evidence>
<evidence type="ECO:0000256" key="10">
    <source>
        <dbReference type="ARBA" id="ARBA00022840"/>
    </source>
</evidence>
<keyword evidence="4" id="KW-1003">Cell membrane</keyword>
<evidence type="ECO:0000256" key="3">
    <source>
        <dbReference type="ARBA" id="ARBA00012438"/>
    </source>
</evidence>
<dbReference type="InterPro" id="IPR008207">
    <property type="entry name" value="Sig_transdc_His_kin_Hpt_dom"/>
</dbReference>
<comment type="subcellular location">
    <subcellularLocation>
        <location evidence="2">Cell membrane</location>
        <topology evidence="2">Multi-pass membrane protein</topology>
    </subcellularLocation>
</comment>
<evidence type="ECO:0000256" key="13">
    <source>
        <dbReference type="ARBA" id="ARBA00023136"/>
    </source>
</evidence>
<dbReference type="Pfam" id="PF00072">
    <property type="entry name" value="Response_reg"/>
    <property type="match status" value="1"/>
</dbReference>
<dbReference type="SUPFAM" id="SSF55874">
    <property type="entry name" value="ATPase domain of HSP90 chaperone/DNA topoisomerase II/histidine kinase"/>
    <property type="match status" value="1"/>
</dbReference>
<gene>
    <name evidence="22" type="ORF">NBRC116591_02410</name>
</gene>
<accession>A0ABQ0A447</accession>
<name>A0ABQ0A447_9GAMM</name>
<dbReference type="InterPro" id="IPR036641">
    <property type="entry name" value="HPT_dom_sf"/>
</dbReference>
<evidence type="ECO:0000256" key="1">
    <source>
        <dbReference type="ARBA" id="ARBA00000085"/>
    </source>
</evidence>
<evidence type="ECO:0000313" key="23">
    <source>
        <dbReference type="Proteomes" id="UP001465153"/>
    </source>
</evidence>
<dbReference type="PANTHER" id="PTHR45339">
    <property type="entry name" value="HYBRID SIGNAL TRANSDUCTION HISTIDINE KINASE J"/>
    <property type="match status" value="1"/>
</dbReference>
<dbReference type="PANTHER" id="PTHR45339:SF1">
    <property type="entry name" value="HYBRID SIGNAL TRANSDUCTION HISTIDINE KINASE J"/>
    <property type="match status" value="1"/>
</dbReference>
<evidence type="ECO:0000256" key="14">
    <source>
        <dbReference type="PROSITE-ProRule" id="PRU00110"/>
    </source>
</evidence>
<feature type="transmembrane region" description="Helical" evidence="17">
    <location>
        <begin position="15"/>
        <end position="35"/>
    </location>
</feature>
<dbReference type="PROSITE" id="PS50109">
    <property type="entry name" value="HIS_KIN"/>
    <property type="match status" value="1"/>
</dbReference>
<dbReference type="Gene3D" id="1.20.120.160">
    <property type="entry name" value="HPT domain"/>
    <property type="match status" value="1"/>
</dbReference>
<evidence type="ECO:0000256" key="16">
    <source>
        <dbReference type="SAM" id="Coils"/>
    </source>
</evidence>